<feature type="non-terminal residue" evidence="1">
    <location>
        <position position="1"/>
    </location>
</feature>
<evidence type="ECO:0000313" key="2">
    <source>
        <dbReference type="Proteomes" id="UP001381693"/>
    </source>
</evidence>
<comment type="caution">
    <text evidence="1">The sequence shown here is derived from an EMBL/GenBank/DDBJ whole genome shotgun (WGS) entry which is preliminary data.</text>
</comment>
<proteinExistence type="predicted"/>
<protein>
    <submittedName>
        <fullName evidence="1">Uncharacterized protein</fullName>
    </submittedName>
</protein>
<keyword evidence="2" id="KW-1185">Reference proteome</keyword>
<gene>
    <name evidence="1" type="ORF">SK128_018680</name>
</gene>
<name>A0AAN8WUA5_HALRR</name>
<organism evidence="1 2">
    <name type="scientific">Halocaridina rubra</name>
    <name type="common">Hawaiian red shrimp</name>
    <dbReference type="NCBI Taxonomy" id="373956"/>
    <lineage>
        <taxon>Eukaryota</taxon>
        <taxon>Metazoa</taxon>
        <taxon>Ecdysozoa</taxon>
        <taxon>Arthropoda</taxon>
        <taxon>Crustacea</taxon>
        <taxon>Multicrustacea</taxon>
        <taxon>Malacostraca</taxon>
        <taxon>Eumalacostraca</taxon>
        <taxon>Eucarida</taxon>
        <taxon>Decapoda</taxon>
        <taxon>Pleocyemata</taxon>
        <taxon>Caridea</taxon>
        <taxon>Atyoidea</taxon>
        <taxon>Atyidae</taxon>
        <taxon>Halocaridina</taxon>
    </lineage>
</organism>
<dbReference type="AlphaFoldDB" id="A0AAN8WUA5"/>
<sequence>IWSNMTIELTLMQSMKSAGGLTHSRGMTDSMLEKWILGVPTTLIITEKIEDIVVLLTVQESSMQMPENFACQEITKIFSTL</sequence>
<reference evidence="1 2" key="1">
    <citation type="submission" date="2023-11" db="EMBL/GenBank/DDBJ databases">
        <title>Halocaridina rubra genome assembly.</title>
        <authorList>
            <person name="Smith C."/>
        </authorList>
    </citation>
    <scope>NUCLEOTIDE SEQUENCE [LARGE SCALE GENOMIC DNA]</scope>
    <source>
        <strain evidence="1">EP-1</strain>
        <tissue evidence="1">Whole</tissue>
    </source>
</reference>
<dbReference type="Proteomes" id="UP001381693">
    <property type="component" value="Unassembled WGS sequence"/>
</dbReference>
<accession>A0AAN8WUA5</accession>
<dbReference type="EMBL" id="JAXCGZ010019212">
    <property type="protein sequence ID" value="KAK7066410.1"/>
    <property type="molecule type" value="Genomic_DNA"/>
</dbReference>
<evidence type="ECO:0000313" key="1">
    <source>
        <dbReference type="EMBL" id="KAK7066410.1"/>
    </source>
</evidence>